<comment type="similarity">
    <text evidence="4">Belongs to the ELP4 family.</text>
</comment>
<evidence type="ECO:0000256" key="3">
    <source>
        <dbReference type="ARBA" id="ARBA00005043"/>
    </source>
</evidence>
<dbReference type="InterPro" id="IPR027417">
    <property type="entry name" value="P-loop_NTPase"/>
</dbReference>
<evidence type="ECO:0000256" key="1">
    <source>
        <dbReference type="ARBA" id="ARBA00004123"/>
    </source>
</evidence>
<keyword evidence="6" id="KW-0963">Cytoplasm</keyword>
<dbReference type="GO" id="GO:0005737">
    <property type="term" value="C:cytoplasm"/>
    <property type="evidence" value="ECO:0000318"/>
    <property type="project" value="GO_Central"/>
</dbReference>
<protein>
    <recommendedName>
        <fullName evidence="5">Elongator complex protein 4</fullName>
    </recommendedName>
</protein>
<evidence type="ECO:0000256" key="2">
    <source>
        <dbReference type="ARBA" id="ARBA00004496"/>
    </source>
</evidence>
<evidence type="ECO:0000256" key="5">
    <source>
        <dbReference type="ARBA" id="ARBA00020265"/>
    </source>
</evidence>
<dbReference type="HOGENOM" id="CLU_603436_0_0_1"/>
<sequence length="565" mass="60638">MSSSFRRRGKGKVASTSTPSTARLVAVVSLSSSAENDAFADETSSKSSTPPSPSHVTLPSSLPGTKPWTNNLTLTSFGLREIDSFFFSSGGEKSGSSGGSGGGGQPLQTFVMLEEDRLTDDLARSLCRYWCGEGVAQGQVVVVPAFASSVEVSLSCLDSAVTADGSICEFDVTDGSEGSSREELNDFAMSLPRNLHLDKFRAKMAAQSQSTTQEDDANNNRESFAIIEEGSEDDEDEGGDSTKKNSTSESNEGLVNAWQYRKSVQDARSGMRLKTNNNTCSSDLGSVYCHSFDLSRRMWDQFASNDNAVDGDGMHVDRPSAYNPLVRNIRIVDCSSSSSTTATTTTQGMKLFQSLWKHIQATFSIHPTTVIRLFLHRLPVGAGSVALPLLMAKIRKENLPVVVLATIRPWRWLSASSAHSNSNVNKLDTLSSLRTTADTTLSLDSFLSLRIPPPPEFSLLSGILTVRKCAPFTSVSHYTDTVNWKQRPLAERFGVKRDARKVTVQLLHLPPEEYSKGGSSTSGVRSGGGNSGGGNDDGCVKKTDSTEGGGCSTAKHLGSNVSLDF</sequence>
<dbReference type="Gene3D" id="3.40.50.300">
    <property type="entry name" value="P-loop containing nucleotide triphosphate hydrolases"/>
    <property type="match status" value="1"/>
</dbReference>
<comment type="subcellular location">
    <subcellularLocation>
        <location evidence="2">Cytoplasm</location>
    </subcellularLocation>
    <subcellularLocation>
        <location evidence="1">Nucleus</location>
    </subcellularLocation>
</comment>
<keyword evidence="11" id="KW-1185">Reference proteome</keyword>
<feature type="region of interest" description="Disordered" evidence="9">
    <location>
        <begin position="510"/>
        <end position="565"/>
    </location>
</feature>
<dbReference type="UniPathway" id="UPA00988"/>
<dbReference type="STRING" id="35128.B8C3W6"/>
<feature type="region of interest" description="Disordered" evidence="9">
    <location>
        <begin position="37"/>
        <end position="63"/>
    </location>
</feature>
<dbReference type="RefSeq" id="XP_002290880.1">
    <property type="nucleotide sequence ID" value="XM_002290844.1"/>
</dbReference>
<dbReference type="GO" id="GO:0033588">
    <property type="term" value="C:elongator holoenzyme complex"/>
    <property type="evidence" value="ECO:0000318"/>
    <property type="project" value="GO_Central"/>
</dbReference>
<feature type="compositionally biased region" description="Low complexity" evidence="9">
    <location>
        <begin position="45"/>
        <end position="63"/>
    </location>
</feature>
<dbReference type="Proteomes" id="UP000001449">
    <property type="component" value="Chromosome 5"/>
</dbReference>
<evidence type="ECO:0000256" key="7">
    <source>
        <dbReference type="ARBA" id="ARBA00022694"/>
    </source>
</evidence>
<gene>
    <name evidence="10" type="ORF">THAPSDRAFT_22918</name>
</gene>
<accession>B8C3W6</accession>
<feature type="compositionally biased region" description="Polar residues" evidence="9">
    <location>
        <begin position="244"/>
        <end position="253"/>
    </location>
</feature>
<keyword evidence="7" id="KW-0819">tRNA processing</keyword>
<evidence type="ECO:0000313" key="10">
    <source>
        <dbReference type="EMBL" id="EED92632.1"/>
    </source>
</evidence>
<dbReference type="InParanoid" id="B8C3W6"/>
<feature type="compositionally biased region" description="Gly residues" evidence="9">
    <location>
        <begin position="525"/>
        <end position="536"/>
    </location>
</feature>
<dbReference type="eggNOG" id="ENOG502SUFM">
    <property type="taxonomic scope" value="Eukaryota"/>
</dbReference>
<dbReference type="PANTHER" id="PTHR12896">
    <property type="entry name" value="PAX6 NEIGHBOR PROTEIN PAXNEB"/>
    <property type="match status" value="1"/>
</dbReference>
<reference evidence="10 11" key="2">
    <citation type="journal article" date="2008" name="Nature">
        <title>The Phaeodactylum genome reveals the evolutionary history of diatom genomes.</title>
        <authorList>
            <person name="Bowler C."/>
            <person name="Allen A.E."/>
            <person name="Badger J.H."/>
            <person name="Grimwood J."/>
            <person name="Jabbari K."/>
            <person name="Kuo A."/>
            <person name="Maheswari U."/>
            <person name="Martens C."/>
            <person name="Maumus F."/>
            <person name="Otillar R.P."/>
            <person name="Rayko E."/>
            <person name="Salamov A."/>
            <person name="Vandepoele K."/>
            <person name="Beszteri B."/>
            <person name="Gruber A."/>
            <person name="Heijde M."/>
            <person name="Katinka M."/>
            <person name="Mock T."/>
            <person name="Valentin K."/>
            <person name="Verret F."/>
            <person name="Berges J.A."/>
            <person name="Brownlee C."/>
            <person name="Cadoret J.P."/>
            <person name="Chiovitti A."/>
            <person name="Choi C.J."/>
            <person name="Coesel S."/>
            <person name="De Martino A."/>
            <person name="Detter J.C."/>
            <person name="Durkin C."/>
            <person name="Falciatore A."/>
            <person name="Fournet J."/>
            <person name="Haruta M."/>
            <person name="Huysman M.J."/>
            <person name="Jenkins B.D."/>
            <person name="Jiroutova K."/>
            <person name="Jorgensen R.E."/>
            <person name="Joubert Y."/>
            <person name="Kaplan A."/>
            <person name="Kroger N."/>
            <person name="Kroth P.G."/>
            <person name="La Roche J."/>
            <person name="Lindquist E."/>
            <person name="Lommer M."/>
            <person name="Martin-Jezequel V."/>
            <person name="Lopez P.J."/>
            <person name="Lucas S."/>
            <person name="Mangogna M."/>
            <person name="McGinnis K."/>
            <person name="Medlin L.K."/>
            <person name="Montsant A."/>
            <person name="Oudot-Le Secq M.P."/>
            <person name="Napoli C."/>
            <person name="Obornik M."/>
            <person name="Parker M.S."/>
            <person name="Petit J.L."/>
            <person name="Porcel B.M."/>
            <person name="Poulsen N."/>
            <person name="Robison M."/>
            <person name="Rychlewski L."/>
            <person name="Rynearson T.A."/>
            <person name="Schmutz J."/>
            <person name="Shapiro H."/>
            <person name="Siaut M."/>
            <person name="Stanley M."/>
            <person name="Sussman M.R."/>
            <person name="Taylor A.R."/>
            <person name="Vardi A."/>
            <person name="von Dassow P."/>
            <person name="Vyverman W."/>
            <person name="Willis A."/>
            <person name="Wyrwicz L.S."/>
            <person name="Rokhsar D.S."/>
            <person name="Weissenbach J."/>
            <person name="Armbrust E.V."/>
            <person name="Green B.R."/>
            <person name="Van de Peer Y."/>
            <person name="Grigoriev I.V."/>
        </authorList>
    </citation>
    <scope>NUCLEOTIDE SEQUENCE [LARGE SCALE GENOMIC DNA]</scope>
    <source>
        <strain evidence="10 11">CCMP1335</strain>
    </source>
</reference>
<proteinExistence type="inferred from homology"/>
<evidence type="ECO:0000256" key="6">
    <source>
        <dbReference type="ARBA" id="ARBA00022490"/>
    </source>
</evidence>
<dbReference type="GeneID" id="7444913"/>
<dbReference type="OMA" id="RAKICKQ"/>
<evidence type="ECO:0000313" key="11">
    <source>
        <dbReference type="Proteomes" id="UP000001449"/>
    </source>
</evidence>
<feature type="compositionally biased region" description="Acidic residues" evidence="9">
    <location>
        <begin position="229"/>
        <end position="239"/>
    </location>
</feature>
<name>B8C3W6_THAPS</name>
<keyword evidence="8" id="KW-0539">Nucleus</keyword>
<comment type="pathway">
    <text evidence="3">tRNA modification; 5-methoxycarbonylmethyl-2-thiouridine-tRNA biosynthesis.</text>
</comment>
<dbReference type="PaxDb" id="35128-Thaps22918"/>
<dbReference type="PANTHER" id="PTHR12896:SF1">
    <property type="entry name" value="ELONGATOR COMPLEX PROTEIN 4"/>
    <property type="match status" value="1"/>
</dbReference>
<evidence type="ECO:0000256" key="4">
    <source>
        <dbReference type="ARBA" id="ARBA00007573"/>
    </source>
</evidence>
<dbReference type="EMBL" id="CM000642">
    <property type="protein sequence ID" value="EED92632.1"/>
    <property type="molecule type" value="Genomic_DNA"/>
</dbReference>
<reference evidence="10 11" key="1">
    <citation type="journal article" date="2004" name="Science">
        <title>The genome of the diatom Thalassiosira pseudonana: ecology, evolution, and metabolism.</title>
        <authorList>
            <person name="Armbrust E.V."/>
            <person name="Berges J.A."/>
            <person name="Bowler C."/>
            <person name="Green B.R."/>
            <person name="Martinez D."/>
            <person name="Putnam N.H."/>
            <person name="Zhou S."/>
            <person name="Allen A.E."/>
            <person name="Apt K.E."/>
            <person name="Bechner M."/>
            <person name="Brzezinski M.A."/>
            <person name="Chaal B.K."/>
            <person name="Chiovitti A."/>
            <person name="Davis A.K."/>
            <person name="Demarest M.S."/>
            <person name="Detter J.C."/>
            <person name="Glavina T."/>
            <person name="Goodstein D."/>
            <person name="Hadi M.Z."/>
            <person name="Hellsten U."/>
            <person name="Hildebrand M."/>
            <person name="Jenkins B.D."/>
            <person name="Jurka J."/>
            <person name="Kapitonov V.V."/>
            <person name="Kroger N."/>
            <person name="Lau W.W."/>
            <person name="Lane T.W."/>
            <person name="Larimer F.W."/>
            <person name="Lippmeier J.C."/>
            <person name="Lucas S."/>
            <person name="Medina M."/>
            <person name="Montsant A."/>
            <person name="Obornik M."/>
            <person name="Parker M.S."/>
            <person name="Palenik B."/>
            <person name="Pazour G.J."/>
            <person name="Richardson P.M."/>
            <person name="Rynearson T.A."/>
            <person name="Saito M.A."/>
            <person name="Schwartz D.C."/>
            <person name="Thamatrakoln K."/>
            <person name="Valentin K."/>
            <person name="Vardi A."/>
            <person name="Wilkerson F.P."/>
            <person name="Rokhsar D.S."/>
        </authorList>
    </citation>
    <scope>NUCLEOTIDE SEQUENCE [LARGE SCALE GENOMIC DNA]</scope>
    <source>
        <strain evidence="10 11">CCMP1335</strain>
    </source>
</reference>
<evidence type="ECO:0000256" key="9">
    <source>
        <dbReference type="SAM" id="MobiDB-lite"/>
    </source>
</evidence>
<dbReference type="InterPro" id="IPR008728">
    <property type="entry name" value="Elongator_complex_protein_4"/>
</dbReference>
<dbReference type="Pfam" id="PF05625">
    <property type="entry name" value="PAXNEB"/>
    <property type="match status" value="1"/>
</dbReference>
<organism evidence="10 11">
    <name type="scientific">Thalassiosira pseudonana</name>
    <name type="common">Marine diatom</name>
    <name type="synonym">Cyclotella nana</name>
    <dbReference type="NCBI Taxonomy" id="35128"/>
    <lineage>
        <taxon>Eukaryota</taxon>
        <taxon>Sar</taxon>
        <taxon>Stramenopiles</taxon>
        <taxon>Ochrophyta</taxon>
        <taxon>Bacillariophyta</taxon>
        <taxon>Coscinodiscophyceae</taxon>
        <taxon>Thalassiosirophycidae</taxon>
        <taxon>Thalassiosirales</taxon>
        <taxon>Thalassiosiraceae</taxon>
        <taxon>Thalassiosira</taxon>
    </lineage>
</organism>
<dbReference type="KEGG" id="tps:THAPSDRAFT_22918"/>
<feature type="region of interest" description="Disordered" evidence="9">
    <location>
        <begin position="228"/>
        <end position="257"/>
    </location>
</feature>
<dbReference type="GO" id="GO:0005634">
    <property type="term" value="C:nucleus"/>
    <property type="evidence" value="ECO:0007669"/>
    <property type="project" value="UniProtKB-SubCell"/>
</dbReference>
<dbReference type="AlphaFoldDB" id="B8C3W6"/>
<evidence type="ECO:0000256" key="8">
    <source>
        <dbReference type="ARBA" id="ARBA00023242"/>
    </source>
</evidence>
<dbReference type="GO" id="GO:0002098">
    <property type="term" value="P:tRNA wobble uridine modification"/>
    <property type="evidence" value="ECO:0000318"/>
    <property type="project" value="GO_Central"/>
</dbReference>